<dbReference type="InterPro" id="IPR037401">
    <property type="entry name" value="SnoaL-like"/>
</dbReference>
<dbReference type="Pfam" id="PF12680">
    <property type="entry name" value="SnoaL_2"/>
    <property type="match status" value="1"/>
</dbReference>
<evidence type="ECO:0000313" key="3">
    <source>
        <dbReference type="Proteomes" id="UP001432014"/>
    </source>
</evidence>
<dbReference type="InterPro" id="IPR032710">
    <property type="entry name" value="NTF2-like_dom_sf"/>
</dbReference>
<sequence length="127" mass="13723">MSDTQRLWNDYAACWSADPADRIAALGAVAVDEVAYRDPGTEVGSLTELAAYMAGFAGAFPGHRFRIDEVLEHHDRSLARWTQLDDRGEGASAGISSARHHEDGRLAEITGFFLPAQMPGPAPVNVK</sequence>
<dbReference type="SUPFAM" id="SSF54427">
    <property type="entry name" value="NTF2-like"/>
    <property type="match status" value="1"/>
</dbReference>
<dbReference type="Gene3D" id="3.10.450.50">
    <property type="match status" value="1"/>
</dbReference>
<feature type="domain" description="SnoaL-like" evidence="1">
    <location>
        <begin position="11"/>
        <end position="108"/>
    </location>
</feature>
<accession>A0ABZ1WJQ5</accession>
<reference evidence="2 3" key="1">
    <citation type="submission" date="2022-10" db="EMBL/GenBank/DDBJ databases">
        <title>The complete genomes of actinobacterial strains from the NBC collection.</title>
        <authorList>
            <person name="Joergensen T.S."/>
            <person name="Alvarez Arevalo M."/>
            <person name="Sterndorff E.B."/>
            <person name="Faurdal D."/>
            <person name="Vuksanovic O."/>
            <person name="Mourched A.-S."/>
            <person name="Charusanti P."/>
            <person name="Shaw S."/>
            <person name="Blin K."/>
            <person name="Weber T."/>
        </authorList>
    </citation>
    <scope>NUCLEOTIDE SEQUENCE [LARGE SCALE GENOMIC DNA]</scope>
    <source>
        <strain evidence="2 3">NBC_01247</strain>
    </source>
</reference>
<dbReference type="Proteomes" id="UP001432014">
    <property type="component" value="Chromosome"/>
</dbReference>
<gene>
    <name evidence="2" type="ORF">OG469_40050</name>
</gene>
<evidence type="ECO:0000313" key="2">
    <source>
        <dbReference type="EMBL" id="WUS61147.1"/>
    </source>
</evidence>
<proteinExistence type="predicted"/>
<protein>
    <submittedName>
        <fullName evidence="2">Nuclear transport factor 2 family protein</fullName>
    </submittedName>
</protein>
<dbReference type="RefSeq" id="WP_329611807.1">
    <property type="nucleotide sequence ID" value="NZ_CP108482.1"/>
</dbReference>
<organism evidence="2 3">
    <name type="scientific">Kitasatospora herbaricolor</name>
    <dbReference type="NCBI Taxonomy" id="68217"/>
    <lineage>
        <taxon>Bacteria</taxon>
        <taxon>Bacillati</taxon>
        <taxon>Actinomycetota</taxon>
        <taxon>Actinomycetes</taxon>
        <taxon>Kitasatosporales</taxon>
        <taxon>Streptomycetaceae</taxon>
        <taxon>Kitasatospora</taxon>
    </lineage>
</organism>
<name>A0ABZ1WJQ5_9ACTN</name>
<dbReference type="EMBL" id="CP108482">
    <property type="protein sequence ID" value="WUS61147.1"/>
    <property type="molecule type" value="Genomic_DNA"/>
</dbReference>
<keyword evidence="3" id="KW-1185">Reference proteome</keyword>
<evidence type="ECO:0000259" key="1">
    <source>
        <dbReference type="Pfam" id="PF12680"/>
    </source>
</evidence>